<feature type="compositionally biased region" description="Low complexity" evidence="3">
    <location>
        <begin position="8"/>
        <end position="28"/>
    </location>
</feature>
<dbReference type="PANTHER" id="PTHR10004">
    <property type="entry name" value="OS06G0538200 PROTEIN"/>
    <property type="match status" value="1"/>
</dbReference>
<feature type="compositionally biased region" description="Basic and acidic residues" evidence="3">
    <location>
        <begin position="29"/>
        <end position="129"/>
    </location>
</feature>
<dbReference type="GO" id="GO:0030527">
    <property type="term" value="F:structural constituent of chromatin"/>
    <property type="evidence" value="ECO:0007669"/>
    <property type="project" value="InterPro"/>
</dbReference>
<proteinExistence type="inferred from homology"/>
<dbReference type="Proteomes" id="UP000251186">
    <property type="component" value="Unassembled WGS sequence"/>
</dbReference>
<dbReference type="RefSeq" id="WP_220116752.1">
    <property type="nucleotide sequence ID" value="NZ_UAQP01000014.1"/>
</dbReference>
<comment type="similarity">
    <text evidence="2">Belongs to the histone H1/H5 family. HCT subfamily.</text>
</comment>
<evidence type="ECO:0000256" key="1">
    <source>
        <dbReference type="ARBA" id="ARBA00002344"/>
    </source>
</evidence>
<dbReference type="AlphaFoldDB" id="A0A2X1DAG3"/>
<dbReference type="GO" id="GO:0030261">
    <property type="term" value="P:chromosome condensation"/>
    <property type="evidence" value="ECO:0007669"/>
    <property type="project" value="InterPro"/>
</dbReference>
<evidence type="ECO:0000313" key="4">
    <source>
        <dbReference type="EMBL" id="SPU55876.1"/>
    </source>
</evidence>
<organism evidence="4 5">
    <name type="scientific">Brevundimonas vesicularis</name>
    <name type="common">Pseudomonas vesicularis</name>
    <dbReference type="NCBI Taxonomy" id="41276"/>
    <lineage>
        <taxon>Bacteria</taxon>
        <taxon>Pseudomonadati</taxon>
        <taxon>Pseudomonadota</taxon>
        <taxon>Alphaproteobacteria</taxon>
        <taxon>Caulobacterales</taxon>
        <taxon>Caulobacteraceae</taxon>
        <taxon>Brevundimonas</taxon>
    </lineage>
</organism>
<dbReference type="PANTHER" id="PTHR10004:SF8">
    <property type="entry name" value="OS06G0538200 PROTEIN"/>
    <property type="match status" value="1"/>
</dbReference>
<sequence>MDNTNTPTSTSQLALQAASSQAQPTLDAAAEKAAAEKAAAEKAAAEKAAAEKAAAEKAAAEKAAAEKAAAEKAAAEKAAAEKAAAEKAAAEKAAAEKAAADKAAADKAAADKAAADKAAADKAAADKAAKPPRARRGPPADGGEEERVDAILSTSKLLGAGGERLRRGMAVSVPKRRAFALERSGKIRFGSVEEVERAATRLGSARIG</sequence>
<dbReference type="InterPro" id="IPR009970">
    <property type="entry name" value="HC2"/>
</dbReference>
<dbReference type="Pfam" id="PF07382">
    <property type="entry name" value="HC2"/>
    <property type="match status" value="1"/>
</dbReference>
<feature type="region of interest" description="Disordered" evidence="3">
    <location>
        <begin position="1"/>
        <end position="149"/>
    </location>
</feature>
<dbReference type="GO" id="GO:0003677">
    <property type="term" value="F:DNA binding"/>
    <property type="evidence" value="ECO:0007669"/>
    <property type="project" value="InterPro"/>
</dbReference>
<name>A0A2X1DAG3_BREVE</name>
<gene>
    <name evidence="4" type="ORF">NCTC11166_03279</name>
</gene>
<evidence type="ECO:0000256" key="3">
    <source>
        <dbReference type="SAM" id="MobiDB-lite"/>
    </source>
</evidence>
<evidence type="ECO:0000313" key="5">
    <source>
        <dbReference type="Proteomes" id="UP000251186"/>
    </source>
</evidence>
<dbReference type="EMBL" id="UAQP01000014">
    <property type="protein sequence ID" value="SPU55876.1"/>
    <property type="molecule type" value="Genomic_DNA"/>
</dbReference>
<accession>A0A2X1DAG3</accession>
<protein>
    <submittedName>
        <fullName evidence="4">Histone H1-like nucleoprotein HC2</fullName>
    </submittedName>
</protein>
<comment type="function">
    <text evidence="1">Might have a role in establishing the nucleoid structure of elementary bodies.</text>
</comment>
<evidence type="ECO:0000256" key="2">
    <source>
        <dbReference type="ARBA" id="ARBA00008424"/>
    </source>
</evidence>
<reference evidence="4 5" key="1">
    <citation type="submission" date="2018-06" db="EMBL/GenBank/DDBJ databases">
        <authorList>
            <consortium name="Pathogen Informatics"/>
            <person name="Doyle S."/>
        </authorList>
    </citation>
    <scope>NUCLEOTIDE SEQUENCE [LARGE SCALE GENOMIC DNA]</scope>
    <source>
        <strain evidence="4 5">NCTC11166</strain>
    </source>
</reference>